<gene>
    <name evidence="1" type="ORF">QFC20_002982</name>
</gene>
<sequence length="701" mass="76604">MANTSDLSFSVLDLLNSERNAFGMREKDYERYRQHCSSKIHRLRQVTGATRGNGKTFKKVEKVQPDKVKDVKTLYLLLFQAERALVFSEELQQEATAAKQSQNASTYAITKEQHSRIRKAVGYATELYDLAKQLSSADNARLDALTLTEVAIYLLHVQAKAAFGKANHEDAIIKYVTRRRLLSLLSENAITSHAQALANQAMDEADPLIRFCAYKQGRKQAQVTAGGQSEVDDIVADFDNEALEEGLPGYAKLVEEVTQQIEQRDSAEGGVTKKMLEPIIWAGETMEIRNAEVVRAMVKAQAALNTLQSAQAKEKEDQEGVKKVAKMWAGSRGKAMKRWDAALAALGEAEVIARRQIVDDDENAHASGTILTSSSPSFIHQYILFTLLTYRIRRDLLFIDSMDAPATQAIVKAVNAQSTKKKVQGQKVNAAPGAKKPSPAQYAKSDISSSRWKREQALKSLQAVTKLYDTVVQSAEQISGLTIVEERENVWRGINGFEAYVKAVKCVKLAQMHAILIPTPSYPSAIQLTGQASTYIGQSRASLFPSGAESEEDAVREPVRPVKISDLDALQADLGDLENAAKRAWFGQVVNKPLFYDTAFNYVDLPLEELERIAGRGSASPPSVPAASVTEKVAQPVIAAAQTVTEKLPAAVVNALPASVKASGESRGREATPALEEEPAAAEKGQPKSTGWFGGLWGGKK</sequence>
<protein>
    <submittedName>
        <fullName evidence="1">Uncharacterized protein</fullName>
    </submittedName>
</protein>
<evidence type="ECO:0000313" key="1">
    <source>
        <dbReference type="EMBL" id="KAJ9110385.1"/>
    </source>
</evidence>
<name>A0ACC2WGV9_9TREE</name>
<evidence type="ECO:0000313" key="2">
    <source>
        <dbReference type="Proteomes" id="UP001230649"/>
    </source>
</evidence>
<dbReference type="Proteomes" id="UP001230649">
    <property type="component" value="Unassembled WGS sequence"/>
</dbReference>
<reference evidence="1" key="1">
    <citation type="submission" date="2023-04" db="EMBL/GenBank/DDBJ databases">
        <title>Draft Genome sequencing of Naganishia species isolated from polar environments using Oxford Nanopore Technology.</title>
        <authorList>
            <person name="Leo P."/>
            <person name="Venkateswaran K."/>
        </authorList>
    </citation>
    <scope>NUCLEOTIDE SEQUENCE</scope>
    <source>
        <strain evidence="1">MNA-CCFEE 5262</strain>
    </source>
</reference>
<dbReference type="EMBL" id="JASBWS010000024">
    <property type="protein sequence ID" value="KAJ9110385.1"/>
    <property type="molecule type" value="Genomic_DNA"/>
</dbReference>
<accession>A0ACC2WGV9</accession>
<keyword evidence="2" id="KW-1185">Reference proteome</keyword>
<organism evidence="1 2">
    <name type="scientific">Naganishia adeliensis</name>
    <dbReference type="NCBI Taxonomy" id="92952"/>
    <lineage>
        <taxon>Eukaryota</taxon>
        <taxon>Fungi</taxon>
        <taxon>Dikarya</taxon>
        <taxon>Basidiomycota</taxon>
        <taxon>Agaricomycotina</taxon>
        <taxon>Tremellomycetes</taxon>
        <taxon>Filobasidiales</taxon>
        <taxon>Filobasidiaceae</taxon>
        <taxon>Naganishia</taxon>
    </lineage>
</organism>
<comment type="caution">
    <text evidence="1">The sequence shown here is derived from an EMBL/GenBank/DDBJ whole genome shotgun (WGS) entry which is preliminary data.</text>
</comment>
<proteinExistence type="predicted"/>